<reference evidence="5" key="1">
    <citation type="submission" date="2017-01" db="EMBL/GenBank/DDBJ databases">
        <authorList>
            <person name="Varghese N."/>
            <person name="Submissions S."/>
        </authorList>
    </citation>
    <scope>NUCLEOTIDE SEQUENCE [LARGE SCALE GENOMIC DNA]</scope>
    <source>
        <strain evidence="5">DSM 19945</strain>
    </source>
</reference>
<feature type="transmembrane region" description="Helical" evidence="2">
    <location>
        <begin position="102"/>
        <end position="125"/>
    </location>
</feature>
<dbReference type="Pfam" id="PF09835">
    <property type="entry name" value="DUF2062"/>
    <property type="match status" value="1"/>
</dbReference>
<name>A0A1N7N4T6_9RHOB</name>
<feature type="compositionally biased region" description="Basic and acidic residues" evidence="1">
    <location>
        <begin position="262"/>
        <end position="273"/>
    </location>
</feature>
<dbReference type="PANTHER" id="PTHR40547:SF1">
    <property type="entry name" value="SLL0298 PROTEIN"/>
    <property type="match status" value="1"/>
</dbReference>
<organism evidence="4 5">
    <name type="scientific">Rhodobacter aestuarii</name>
    <dbReference type="NCBI Taxonomy" id="453582"/>
    <lineage>
        <taxon>Bacteria</taxon>
        <taxon>Pseudomonadati</taxon>
        <taxon>Pseudomonadota</taxon>
        <taxon>Alphaproteobacteria</taxon>
        <taxon>Rhodobacterales</taxon>
        <taxon>Rhodobacter group</taxon>
        <taxon>Rhodobacter</taxon>
    </lineage>
</organism>
<dbReference type="InterPro" id="IPR018639">
    <property type="entry name" value="DUF2062"/>
</dbReference>
<dbReference type="AlphaFoldDB" id="A0A1N7N4T6"/>
<evidence type="ECO:0000313" key="5">
    <source>
        <dbReference type="Proteomes" id="UP000186221"/>
    </source>
</evidence>
<gene>
    <name evidence="4" type="ORF">SAMN05421580_10731</name>
</gene>
<accession>A0A1N7N4T6</accession>
<feature type="transmembrane region" description="Helical" evidence="2">
    <location>
        <begin position="68"/>
        <end position="95"/>
    </location>
</feature>
<evidence type="ECO:0000256" key="2">
    <source>
        <dbReference type="SAM" id="Phobius"/>
    </source>
</evidence>
<proteinExistence type="predicted"/>
<keyword evidence="2" id="KW-0472">Membrane</keyword>
<feature type="transmembrane region" description="Helical" evidence="2">
    <location>
        <begin position="181"/>
        <end position="207"/>
    </location>
</feature>
<dbReference type="Proteomes" id="UP000186221">
    <property type="component" value="Unassembled WGS sequence"/>
</dbReference>
<dbReference type="STRING" id="453582.SAMN05421580_10731"/>
<evidence type="ECO:0000259" key="3">
    <source>
        <dbReference type="Pfam" id="PF09835"/>
    </source>
</evidence>
<dbReference type="EMBL" id="FTOG01000007">
    <property type="protein sequence ID" value="SIS93365.1"/>
    <property type="molecule type" value="Genomic_DNA"/>
</dbReference>
<feature type="domain" description="DUF2062" evidence="3">
    <location>
        <begin position="49"/>
        <end position="214"/>
    </location>
</feature>
<sequence length="273" mass="30503">MLRRWNAGEIWRASPDGGGREDVVFKRRNKRSWQAVLRDSLWPRGGWGRAFTYIRHRLNRLPDPPHRIARGIFIGIFVSFTPLFGIHLIVAAVLAKLFRGNVLASLFATVIGNPLTFPLIALSAIKLGHWMTWESYDASHAEGLLDIFAQAFVDTRHNLIAIFTSAPTQWSGMSEFFYDIFLPYLLGGVVMGTVAGAIGYYIALPLVTAYQKARKLRLKARLAKLKAKLPQRKTVEAEPVECAPEGALVAPQKIQSNEAVENNDKTDHEPGRG</sequence>
<keyword evidence="5" id="KW-1185">Reference proteome</keyword>
<evidence type="ECO:0000256" key="1">
    <source>
        <dbReference type="SAM" id="MobiDB-lite"/>
    </source>
</evidence>
<evidence type="ECO:0000313" key="4">
    <source>
        <dbReference type="EMBL" id="SIS93365.1"/>
    </source>
</evidence>
<feature type="region of interest" description="Disordered" evidence="1">
    <location>
        <begin position="251"/>
        <end position="273"/>
    </location>
</feature>
<protein>
    <recommendedName>
        <fullName evidence="3">DUF2062 domain-containing protein</fullName>
    </recommendedName>
</protein>
<dbReference type="PANTHER" id="PTHR40547">
    <property type="entry name" value="SLL0298 PROTEIN"/>
    <property type="match status" value="1"/>
</dbReference>
<keyword evidence="2" id="KW-0812">Transmembrane</keyword>
<keyword evidence="2" id="KW-1133">Transmembrane helix</keyword>